<dbReference type="GO" id="GO:0016020">
    <property type="term" value="C:membrane"/>
    <property type="evidence" value="ECO:0007669"/>
    <property type="project" value="UniProtKB-SubCell"/>
</dbReference>
<feature type="region of interest" description="Disordered" evidence="6">
    <location>
        <begin position="294"/>
        <end position="323"/>
    </location>
</feature>
<dbReference type="PANTHER" id="PTHR45773">
    <property type="entry name" value="SLIT AND NTRK-LIKE PROTEIN 4-RELATED"/>
    <property type="match status" value="1"/>
</dbReference>
<dbReference type="GO" id="GO:0051965">
    <property type="term" value="P:positive regulation of synapse assembly"/>
    <property type="evidence" value="ECO:0007669"/>
    <property type="project" value="TreeGrafter"/>
</dbReference>
<evidence type="ECO:0000313" key="9">
    <source>
        <dbReference type="Proteomes" id="UP000290809"/>
    </source>
</evidence>
<keyword evidence="9" id="KW-1185">Reference proteome</keyword>
<evidence type="ECO:0000256" key="4">
    <source>
        <dbReference type="ARBA" id="ARBA00022989"/>
    </source>
</evidence>
<dbReference type="STRING" id="6184.A0A430Q6U2"/>
<comment type="subcellular location">
    <subcellularLocation>
        <location evidence="1">Membrane</location>
        <topology evidence="1">Single-pass type I membrane protein</topology>
    </subcellularLocation>
</comment>
<evidence type="ECO:0008006" key="10">
    <source>
        <dbReference type="Google" id="ProtNLM"/>
    </source>
</evidence>
<dbReference type="PANTHER" id="PTHR45773:SF5">
    <property type="entry name" value="SLIT AND NTRK-LIKE PROTEIN 5"/>
    <property type="match status" value="1"/>
</dbReference>
<feature type="region of interest" description="Disordered" evidence="6">
    <location>
        <begin position="393"/>
        <end position="439"/>
    </location>
</feature>
<dbReference type="EMBL" id="QMKO01002479">
    <property type="protein sequence ID" value="RTG83384.1"/>
    <property type="molecule type" value="Genomic_DNA"/>
</dbReference>
<evidence type="ECO:0000256" key="3">
    <source>
        <dbReference type="ARBA" id="ARBA00022729"/>
    </source>
</evidence>
<feature type="transmembrane region" description="Helical" evidence="7">
    <location>
        <begin position="342"/>
        <end position="363"/>
    </location>
</feature>
<keyword evidence="4 7" id="KW-1133">Transmembrane helix</keyword>
<comment type="caution">
    <text evidence="8">The sequence shown here is derived from an EMBL/GenBank/DDBJ whole genome shotgun (WGS) entry which is preliminary data.</text>
</comment>
<dbReference type="Proteomes" id="UP000290809">
    <property type="component" value="Unassembled WGS sequence"/>
</dbReference>
<name>A0A430Q6U2_SCHBO</name>
<keyword evidence="3" id="KW-0732">Signal</keyword>
<organism evidence="8 9">
    <name type="scientific">Schistosoma bovis</name>
    <name type="common">Blood fluke</name>
    <dbReference type="NCBI Taxonomy" id="6184"/>
    <lineage>
        <taxon>Eukaryota</taxon>
        <taxon>Metazoa</taxon>
        <taxon>Spiralia</taxon>
        <taxon>Lophotrochozoa</taxon>
        <taxon>Platyhelminthes</taxon>
        <taxon>Trematoda</taxon>
        <taxon>Digenea</taxon>
        <taxon>Strigeidida</taxon>
        <taxon>Schistosomatoidea</taxon>
        <taxon>Schistosomatidae</taxon>
        <taxon>Schistosoma</taxon>
    </lineage>
</organism>
<proteinExistence type="predicted"/>
<dbReference type="AlphaFoldDB" id="A0A430Q6U2"/>
<reference evidence="8 9" key="1">
    <citation type="journal article" date="2019" name="PLoS Pathog.">
        <title>Genome sequence of the bovine parasite Schistosoma bovis Tanzania.</title>
        <authorList>
            <person name="Oey H."/>
            <person name="Zakrzewski M."/>
            <person name="Gobert G."/>
            <person name="Gravermann K."/>
            <person name="Stoye J."/>
            <person name="Jones M."/>
            <person name="Mcmanus D."/>
            <person name="Krause L."/>
        </authorList>
    </citation>
    <scope>NUCLEOTIDE SEQUENCE [LARGE SCALE GENOMIC DNA]</scope>
    <source>
        <strain evidence="8 9">TAN1997</strain>
    </source>
</reference>
<keyword evidence="5 7" id="KW-0472">Membrane</keyword>
<evidence type="ECO:0000256" key="1">
    <source>
        <dbReference type="ARBA" id="ARBA00004479"/>
    </source>
</evidence>
<gene>
    <name evidence="8" type="ORF">DC041_0006282</name>
</gene>
<dbReference type="GO" id="GO:0007409">
    <property type="term" value="P:axonogenesis"/>
    <property type="evidence" value="ECO:0007669"/>
    <property type="project" value="TreeGrafter"/>
</dbReference>
<keyword evidence="2 7" id="KW-0812">Transmembrane</keyword>
<evidence type="ECO:0000313" key="8">
    <source>
        <dbReference type="EMBL" id="RTG83384.1"/>
    </source>
</evidence>
<dbReference type="InterPro" id="IPR032675">
    <property type="entry name" value="LRR_dom_sf"/>
</dbReference>
<feature type="compositionally biased region" description="Polar residues" evidence="6">
    <location>
        <begin position="395"/>
        <end position="419"/>
    </location>
</feature>
<evidence type="ECO:0000256" key="5">
    <source>
        <dbReference type="ARBA" id="ARBA00023136"/>
    </source>
</evidence>
<dbReference type="Gene3D" id="3.80.10.10">
    <property type="entry name" value="Ribonuclease Inhibitor"/>
    <property type="match status" value="1"/>
</dbReference>
<evidence type="ECO:0000256" key="6">
    <source>
        <dbReference type="SAM" id="MobiDB-lite"/>
    </source>
</evidence>
<dbReference type="SUPFAM" id="SSF52058">
    <property type="entry name" value="L domain-like"/>
    <property type="match status" value="1"/>
</dbReference>
<evidence type="ECO:0000256" key="7">
    <source>
        <dbReference type="SAM" id="Phobius"/>
    </source>
</evidence>
<protein>
    <recommendedName>
        <fullName evidence="10">LRRCT domain-containing protein</fullName>
    </recommendedName>
</protein>
<accession>A0A430Q6U2</accession>
<feature type="compositionally biased region" description="Low complexity" evidence="6">
    <location>
        <begin position="297"/>
        <end position="308"/>
    </location>
</feature>
<sequence length="439" mass="49860">MLFSSELFSRKSSSVTHLILLFFTIYSIPIKLIHGSCEPAQFVIICTNEFPSSSFLNNLTGKYELIIQSVKTKLDVKSFEKYQGAQIKRLQIEKSTIYSIEPKFFNIFSRNSLERLSLSNVDGPYRLDAQSLAGLSEKLNTLRINDHALDNIDDFVILNKLTRLYLVRTHLTQLPNNFKQLLTHLEDINLSENLLTYIPWKELAERIQNDQFLKIQLGKNLWNCDCSVKPLIELKPEAKAKIYEFRCHAPENLKSRELTELTVDDICKEELSQSVIPSEDLSSNYNIGVFDQYQPTGQDNSNQQQNGDFGETSGRHDLKPVNADGNEQQLATAGSSGISTEMIIVICVVIACIIVIVISLIVYSSRKRAQRRKQQERNLGVSHKTNSYCAVIEHNPSSRTPSEKQATSQSPYNNYSRGISQPEKEPLAHGYGNYRDGRL</sequence>
<evidence type="ECO:0000256" key="2">
    <source>
        <dbReference type="ARBA" id="ARBA00022692"/>
    </source>
</evidence>